<dbReference type="HOGENOM" id="CLU_2821718_0_0_5"/>
<dbReference type="AlphaFoldDB" id="A0A011TED9"/>
<dbReference type="Proteomes" id="UP000019849">
    <property type="component" value="Unassembled WGS sequence"/>
</dbReference>
<proteinExistence type="predicted"/>
<dbReference type="STRING" id="69279.BG36_14420"/>
<reference evidence="1 2" key="1">
    <citation type="submission" date="2014-02" db="EMBL/GenBank/DDBJ databases">
        <title>Aquamicrobium defluvii Genome sequencing.</title>
        <authorList>
            <person name="Wang X."/>
        </authorList>
    </citation>
    <scope>NUCLEOTIDE SEQUENCE [LARGE SCALE GENOMIC DNA]</scope>
    <source>
        <strain evidence="1 2">W13Z1</strain>
    </source>
</reference>
<evidence type="ECO:0000313" key="2">
    <source>
        <dbReference type="Proteomes" id="UP000019849"/>
    </source>
</evidence>
<dbReference type="EMBL" id="JENY01000003">
    <property type="protein sequence ID" value="EXL10019.1"/>
    <property type="molecule type" value="Genomic_DNA"/>
</dbReference>
<protein>
    <submittedName>
        <fullName evidence="1">Uncharacterized protein</fullName>
    </submittedName>
</protein>
<gene>
    <name evidence="1" type="ORF">BG36_14420</name>
</gene>
<comment type="caution">
    <text evidence="1">The sequence shown here is derived from an EMBL/GenBank/DDBJ whole genome shotgun (WGS) entry which is preliminary data.</text>
</comment>
<organism evidence="1 2">
    <name type="scientific">Aquamicrobium defluvii</name>
    <dbReference type="NCBI Taxonomy" id="69279"/>
    <lineage>
        <taxon>Bacteria</taxon>
        <taxon>Pseudomonadati</taxon>
        <taxon>Pseudomonadota</taxon>
        <taxon>Alphaproteobacteria</taxon>
        <taxon>Hyphomicrobiales</taxon>
        <taxon>Phyllobacteriaceae</taxon>
        <taxon>Aquamicrobium</taxon>
    </lineage>
</organism>
<sequence length="66" mass="7049">MESKHFSAAHSVASDTARLLAGAGVPGDDIVDAMLTASLAMWAAETGRHTAARELLRIWTEVRDGR</sequence>
<dbReference type="RefSeq" id="WP_035023630.1">
    <property type="nucleotide sequence ID" value="NZ_KK073879.1"/>
</dbReference>
<evidence type="ECO:0000313" key="1">
    <source>
        <dbReference type="EMBL" id="EXL10019.1"/>
    </source>
</evidence>
<name>A0A011TED9_9HYPH</name>
<accession>A0A011TED9</accession>